<evidence type="ECO:0008006" key="6">
    <source>
        <dbReference type="Google" id="ProtNLM"/>
    </source>
</evidence>
<organism evidence="4 5">
    <name type="scientific">Miscanthus lutarioriparius</name>
    <dbReference type="NCBI Taxonomy" id="422564"/>
    <lineage>
        <taxon>Eukaryota</taxon>
        <taxon>Viridiplantae</taxon>
        <taxon>Streptophyta</taxon>
        <taxon>Embryophyta</taxon>
        <taxon>Tracheophyta</taxon>
        <taxon>Spermatophyta</taxon>
        <taxon>Magnoliopsida</taxon>
        <taxon>Liliopsida</taxon>
        <taxon>Poales</taxon>
        <taxon>Poaceae</taxon>
        <taxon>PACMAD clade</taxon>
        <taxon>Panicoideae</taxon>
        <taxon>Andropogonodae</taxon>
        <taxon>Andropogoneae</taxon>
        <taxon>Saccharinae</taxon>
        <taxon>Miscanthus</taxon>
    </lineage>
</organism>
<keyword evidence="1" id="KW-0677">Repeat</keyword>
<evidence type="ECO:0000256" key="3">
    <source>
        <dbReference type="PROSITE-ProRule" id="PRU00708"/>
    </source>
</evidence>
<keyword evidence="2" id="KW-0809">Transit peptide</keyword>
<dbReference type="GO" id="GO:0003723">
    <property type="term" value="F:RNA binding"/>
    <property type="evidence" value="ECO:0007669"/>
    <property type="project" value="InterPro"/>
</dbReference>
<keyword evidence="5" id="KW-1185">Reference proteome</keyword>
<dbReference type="PROSITE" id="PS51375">
    <property type="entry name" value="PPR"/>
    <property type="match status" value="2"/>
</dbReference>
<feature type="repeat" description="PPR" evidence="3">
    <location>
        <begin position="6"/>
        <end position="40"/>
    </location>
</feature>
<dbReference type="InterPro" id="IPR011990">
    <property type="entry name" value="TPR-like_helical_dom_sf"/>
</dbReference>
<protein>
    <recommendedName>
        <fullName evidence="6">Pentatricopeptide repeat-containing protein</fullName>
    </recommendedName>
</protein>
<gene>
    <name evidence="4" type="ORF">NCGR_LOCUS42177</name>
</gene>
<sequence>MEGAPDLASCNALLHALCHAGDLDAAGDFFERMAARDPVSWTTLVSGLLRGGRHRFALQVFRRFLLCNLGRRLEEPTLVCVLSACANLDGVEGLTEGMAVHAYLVRHEVELTAFLGIALVDMYGRLGCSRTRSAFEVVCRNEFFTWNALLSALANHGKETEALVKFDMMRGEGLLPNQITFLALLAACARAGLVEVGLYWFEAMVAEYKVAPLMINADD</sequence>
<name>A0A811QRC6_9POAL</name>
<accession>A0A811QRC6</accession>
<dbReference type="Pfam" id="PF13041">
    <property type="entry name" value="PPR_2"/>
    <property type="match status" value="1"/>
</dbReference>
<proteinExistence type="predicted"/>
<dbReference type="InterPro" id="IPR046960">
    <property type="entry name" value="PPR_At4g14850-like_plant"/>
</dbReference>
<dbReference type="Gene3D" id="1.25.40.10">
    <property type="entry name" value="Tetratricopeptide repeat domain"/>
    <property type="match status" value="2"/>
</dbReference>
<dbReference type="Proteomes" id="UP000604825">
    <property type="component" value="Unassembled WGS sequence"/>
</dbReference>
<evidence type="ECO:0000256" key="1">
    <source>
        <dbReference type="ARBA" id="ARBA00022737"/>
    </source>
</evidence>
<dbReference type="NCBIfam" id="TIGR00756">
    <property type="entry name" value="PPR"/>
    <property type="match status" value="3"/>
</dbReference>
<dbReference type="PANTHER" id="PTHR47926">
    <property type="entry name" value="PENTATRICOPEPTIDE REPEAT-CONTAINING PROTEIN"/>
    <property type="match status" value="1"/>
</dbReference>
<feature type="repeat" description="PPR" evidence="3">
    <location>
        <begin position="142"/>
        <end position="176"/>
    </location>
</feature>
<evidence type="ECO:0000256" key="2">
    <source>
        <dbReference type="ARBA" id="ARBA00022946"/>
    </source>
</evidence>
<dbReference type="GO" id="GO:0009451">
    <property type="term" value="P:RNA modification"/>
    <property type="evidence" value="ECO:0007669"/>
    <property type="project" value="InterPro"/>
</dbReference>
<evidence type="ECO:0000313" key="5">
    <source>
        <dbReference type="Proteomes" id="UP000604825"/>
    </source>
</evidence>
<dbReference type="OrthoDB" id="185373at2759"/>
<comment type="caution">
    <text evidence="4">The sequence shown here is derived from an EMBL/GenBank/DDBJ whole genome shotgun (WGS) entry which is preliminary data.</text>
</comment>
<dbReference type="InterPro" id="IPR002885">
    <property type="entry name" value="PPR_rpt"/>
</dbReference>
<dbReference type="AlphaFoldDB" id="A0A811QRC6"/>
<dbReference type="EMBL" id="CAJGYO010000010">
    <property type="protein sequence ID" value="CAD6258710.1"/>
    <property type="molecule type" value="Genomic_DNA"/>
</dbReference>
<evidence type="ECO:0000313" key="4">
    <source>
        <dbReference type="EMBL" id="CAD6258710.1"/>
    </source>
</evidence>
<dbReference type="PANTHER" id="PTHR47926:SF348">
    <property type="entry name" value="PENTATRICOPEPTIDE REPEAT-CONTAINING PROTEIN"/>
    <property type="match status" value="1"/>
</dbReference>
<dbReference type="Pfam" id="PF01535">
    <property type="entry name" value="PPR"/>
    <property type="match status" value="2"/>
</dbReference>
<reference evidence="4" key="1">
    <citation type="submission" date="2020-10" db="EMBL/GenBank/DDBJ databases">
        <authorList>
            <person name="Han B."/>
            <person name="Lu T."/>
            <person name="Zhao Q."/>
            <person name="Huang X."/>
            <person name="Zhao Y."/>
        </authorList>
    </citation>
    <scope>NUCLEOTIDE SEQUENCE</scope>
</reference>